<dbReference type="GO" id="GO:0005829">
    <property type="term" value="C:cytosol"/>
    <property type="evidence" value="ECO:0007669"/>
    <property type="project" value="TreeGrafter"/>
</dbReference>
<accession>A0A7V4LCM5</accession>
<dbReference type="SUPFAM" id="SSF52833">
    <property type="entry name" value="Thioredoxin-like"/>
    <property type="match status" value="1"/>
</dbReference>
<comment type="caution">
    <text evidence="3">The sequence shown here is derived from an EMBL/GenBank/DDBJ whole genome shotgun (WGS) entry which is preliminary data.</text>
</comment>
<dbReference type="GO" id="GO:0015035">
    <property type="term" value="F:protein-disulfide reductase activity"/>
    <property type="evidence" value="ECO:0007669"/>
    <property type="project" value="TreeGrafter"/>
</dbReference>
<dbReference type="Pfam" id="PF00085">
    <property type="entry name" value="Thioredoxin"/>
    <property type="match status" value="1"/>
</dbReference>
<evidence type="ECO:0000256" key="1">
    <source>
        <dbReference type="SAM" id="SignalP"/>
    </source>
</evidence>
<dbReference type="PANTHER" id="PTHR45663">
    <property type="entry name" value="GEO12009P1"/>
    <property type="match status" value="1"/>
</dbReference>
<evidence type="ECO:0000313" key="3">
    <source>
        <dbReference type="EMBL" id="HGS04712.1"/>
    </source>
</evidence>
<feature type="chain" id="PRO_5030517138" evidence="1">
    <location>
        <begin position="27"/>
        <end position="127"/>
    </location>
</feature>
<feature type="domain" description="Thioredoxin" evidence="2">
    <location>
        <begin position="37"/>
        <end position="121"/>
    </location>
</feature>
<keyword evidence="1" id="KW-0732">Signal</keyword>
<dbReference type="InterPro" id="IPR013766">
    <property type="entry name" value="Thioredoxin_domain"/>
</dbReference>
<name>A0A7V4LCM5_9BACT</name>
<feature type="signal peptide" evidence="1">
    <location>
        <begin position="1"/>
        <end position="26"/>
    </location>
</feature>
<dbReference type="CDD" id="cd02947">
    <property type="entry name" value="TRX_family"/>
    <property type="match status" value="1"/>
</dbReference>
<evidence type="ECO:0000259" key="2">
    <source>
        <dbReference type="Pfam" id="PF00085"/>
    </source>
</evidence>
<sequence>MAITRGIRRGLWLVVCFCLLVGPLGAQGPASPAPARRPAVYEFGAKTCLPCIQMQKVMAELQQSHGHLVEFRMVYVDEHKDLFPQYKIMLIPTQVFLDATGKEVDRHIGPLSKEEVLQKLKDLKLLN</sequence>
<dbReference type="GO" id="GO:0045454">
    <property type="term" value="P:cell redox homeostasis"/>
    <property type="evidence" value="ECO:0007669"/>
    <property type="project" value="TreeGrafter"/>
</dbReference>
<reference evidence="3" key="1">
    <citation type="journal article" date="2020" name="mSystems">
        <title>Genome- and Community-Level Interaction Insights into Carbon Utilization and Element Cycling Functions of Hydrothermarchaeota in Hydrothermal Sediment.</title>
        <authorList>
            <person name="Zhou Z."/>
            <person name="Liu Y."/>
            <person name="Xu W."/>
            <person name="Pan J."/>
            <person name="Luo Z.H."/>
            <person name="Li M."/>
        </authorList>
    </citation>
    <scope>NUCLEOTIDE SEQUENCE [LARGE SCALE GENOMIC DNA]</scope>
    <source>
        <strain evidence="3">SpSt-548</strain>
    </source>
</reference>
<dbReference type="Gene3D" id="3.40.30.10">
    <property type="entry name" value="Glutaredoxin"/>
    <property type="match status" value="1"/>
</dbReference>
<dbReference type="InterPro" id="IPR036249">
    <property type="entry name" value="Thioredoxin-like_sf"/>
</dbReference>
<gene>
    <name evidence="3" type="ORF">ENT08_03080</name>
</gene>
<dbReference type="AlphaFoldDB" id="A0A7V4LCM5"/>
<protein>
    <submittedName>
        <fullName evidence="3">Thioredoxin</fullName>
    </submittedName>
</protein>
<proteinExistence type="predicted"/>
<dbReference type="PANTHER" id="PTHR45663:SF11">
    <property type="entry name" value="GEO12009P1"/>
    <property type="match status" value="1"/>
</dbReference>
<organism evidence="3">
    <name type="scientific">Desulfobacca acetoxidans</name>
    <dbReference type="NCBI Taxonomy" id="60893"/>
    <lineage>
        <taxon>Bacteria</taxon>
        <taxon>Pseudomonadati</taxon>
        <taxon>Thermodesulfobacteriota</taxon>
        <taxon>Desulfobaccia</taxon>
        <taxon>Desulfobaccales</taxon>
        <taxon>Desulfobaccaceae</taxon>
        <taxon>Desulfobacca</taxon>
    </lineage>
</organism>
<dbReference type="EMBL" id="DSXI01000176">
    <property type="protein sequence ID" value="HGS04712.1"/>
    <property type="molecule type" value="Genomic_DNA"/>
</dbReference>